<dbReference type="GeneID" id="39736274"/>
<evidence type="ECO:0000256" key="2">
    <source>
        <dbReference type="SAM" id="SignalP"/>
    </source>
</evidence>
<dbReference type="Proteomes" id="UP000220158">
    <property type="component" value="Chromosome 9"/>
</dbReference>
<reference evidence="3 4" key="1">
    <citation type="submission" date="2015-04" db="EMBL/GenBank/DDBJ databases">
        <authorList>
            <consortium name="Pathogen Informatics"/>
        </authorList>
    </citation>
    <scope>NUCLEOTIDE SEQUENCE [LARGE SCALE GENOMIC DNA]</scope>
    <source>
        <strain evidence="3 4">SGS1</strain>
    </source>
</reference>
<protein>
    <submittedName>
        <fullName evidence="3">Parasitophorous vacuolar protein 1, putative</fullName>
    </submittedName>
</protein>
<proteinExistence type="predicted"/>
<dbReference type="OMA" id="GICMKFF"/>
<keyword evidence="4" id="KW-1185">Reference proteome</keyword>
<dbReference type="OrthoDB" id="392929at2759"/>
<dbReference type="RefSeq" id="XP_028533167.1">
    <property type="nucleotide sequence ID" value="XM_028676705.1"/>
</dbReference>
<sequence>MIRIVVALFFFAYTYAFNITDGPLNQEKLFKAVLEVKNTRHQNFVDMMNNESSSNEEERTFENELKKNGYVCLFSKFDIVFKNSSRSFNELLDNGNEDILKEAANDFKIKLIQVINHLSEVISLKDLRNRYEQVFQSYISQLGGDFFGYNNKNVLNQDKHSIFNTPEFTPKLTNYSDRESKGASEEGSDLSRVNNEENLNKISETYSYESFSSSYSDVSDQIEETFENETMTREKALDILIRNAILVMEGECNEESPKKNDGMCMRFGGKVQKNSFTTLCGLSECGVESNSGFLRKAGGQSGIDFFNNKKSMDELVKNIYKLLENTFGINMMENPLVMSNLTPENLRLKNEQINKEGQASESSLDSKIQKDTNTTIPQRNEN</sequence>
<name>A0A1J1H5X9_PLARL</name>
<accession>A0A1J1H5X9</accession>
<feature type="region of interest" description="Disordered" evidence="1">
    <location>
        <begin position="170"/>
        <end position="196"/>
    </location>
</feature>
<evidence type="ECO:0000313" key="3">
    <source>
        <dbReference type="EMBL" id="CRH00162.1"/>
    </source>
</evidence>
<feature type="compositionally biased region" description="Polar residues" evidence="1">
    <location>
        <begin position="355"/>
        <end position="382"/>
    </location>
</feature>
<feature type="chain" id="PRO_5013062971" evidence="2">
    <location>
        <begin position="17"/>
        <end position="382"/>
    </location>
</feature>
<evidence type="ECO:0000256" key="1">
    <source>
        <dbReference type="SAM" id="MobiDB-lite"/>
    </source>
</evidence>
<evidence type="ECO:0000313" key="4">
    <source>
        <dbReference type="Proteomes" id="UP000220158"/>
    </source>
</evidence>
<feature type="region of interest" description="Disordered" evidence="1">
    <location>
        <begin position="354"/>
        <end position="382"/>
    </location>
</feature>
<keyword evidence="2" id="KW-0732">Signal</keyword>
<organism evidence="3 4">
    <name type="scientific">Plasmodium relictum</name>
    <dbReference type="NCBI Taxonomy" id="85471"/>
    <lineage>
        <taxon>Eukaryota</taxon>
        <taxon>Sar</taxon>
        <taxon>Alveolata</taxon>
        <taxon>Apicomplexa</taxon>
        <taxon>Aconoidasida</taxon>
        <taxon>Haemosporida</taxon>
        <taxon>Plasmodiidae</taxon>
        <taxon>Plasmodium</taxon>
        <taxon>Plasmodium (Haemamoeba)</taxon>
    </lineage>
</organism>
<dbReference type="KEGG" id="prel:PRELSG_0926200"/>
<dbReference type="VEuPathDB" id="PlasmoDB:PRELSG_0926200"/>
<dbReference type="AlphaFoldDB" id="A0A1J1H5X9"/>
<feature type="signal peptide" evidence="2">
    <location>
        <begin position="1"/>
        <end position="16"/>
    </location>
</feature>
<gene>
    <name evidence="3" type="primary">PV1</name>
    <name evidence="3" type="ORF">PRELSG_0926200</name>
</gene>
<dbReference type="EMBL" id="LN835304">
    <property type="protein sequence ID" value="CRH00162.1"/>
    <property type="molecule type" value="Genomic_DNA"/>
</dbReference>